<sequence length="123" mass="13608">MTSPYQHLNSPCQLVPKTSNIIAIPIHIISGHPKLHPCSSSASLTTNQNHHSQFQNKKDQAETQPITAINQHQIKNPPLNHLEAILSSPSAQSKHAAINTKTPINPAITIPARKRKERDELQK</sequence>
<organism evidence="2 3">
    <name type="scientific">Rubus argutus</name>
    <name type="common">Southern blackberry</name>
    <dbReference type="NCBI Taxonomy" id="59490"/>
    <lineage>
        <taxon>Eukaryota</taxon>
        <taxon>Viridiplantae</taxon>
        <taxon>Streptophyta</taxon>
        <taxon>Embryophyta</taxon>
        <taxon>Tracheophyta</taxon>
        <taxon>Spermatophyta</taxon>
        <taxon>Magnoliopsida</taxon>
        <taxon>eudicotyledons</taxon>
        <taxon>Gunneridae</taxon>
        <taxon>Pentapetalae</taxon>
        <taxon>rosids</taxon>
        <taxon>fabids</taxon>
        <taxon>Rosales</taxon>
        <taxon>Rosaceae</taxon>
        <taxon>Rosoideae</taxon>
        <taxon>Rosoideae incertae sedis</taxon>
        <taxon>Rubus</taxon>
    </lineage>
</organism>
<reference evidence="2 3" key="1">
    <citation type="journal article" date="2023" name="G3 (Bethesda)">
        <title>A chromosome-length genome assembly and annotation of blackberry (Rubus argutus, cv. 'Hillquist').</title>
        <authorList>
            <person name="Bruna T."/>
            <person name="Aryal R."/>
            <person name="Dudchenko O."/>
            <person name="Sargent D.J."/>
            <person name="Mead D."/>
            <person name="Buti M."/>
            <person name="Cavallini A."/>
            <person name="Hytonen T."/>
            <person name="Andres J."/>
            <person name="Pham M."/>
            <person name="Weisz D."/>
            <person name="Mascagni F."/>
            <person name="Usai G."/>
            <person name="Natali L."/>
            <person name="Bassil N."/>
            <person name="Fernandez G.E."/>
            <person name="Lomsadze A."/>
            <person name="Armour M."/>
            <person name="Olukolu B."/>
            <person name="Poorten T."/>
            <person name="Britton C."/>
            <person name="Davik J."/>
            <person name="Ashrafi H."/>
            <person name="Aiden E.L."/>
            <person name="Borodovsky M."/>
            <person name="Worthington M."/>
        </authorList>
    </citation>
    <scope>NUCLEOTIDE SEQUENCE [LARGE SCALE GENOMIC DNA]</scope>
    <source>
        <strain evidence="2">PI 553951</strain>
    </source>
</reference>
<evidence type="ECO:0000256" key="1">
    <source>
        <dbReference type="SAM" id="MobiDB-lite"/>
    </source>
</evidence>
<dbReference type="AlphaFoldDB" id="A0AAW1Y4N7"/>
<name>A0AAW1Y4N7_RUBAR</name>
<feature type="compositionally biased region" description="Polar residues" evidence="1">
    <location>
        <begin position="90"/>
        <end position="103"/>
    </location>
</feature>
<evidence type="ECO:0000313" key="2">
    <source>
        <dbReference type="EMBL" id="KAK9943005.1"/>
    </source>
</evidence>
<dbReference type="EMBL" id="JBEDUW010000002">
    <property type="protein sequence ID" value="KAK9943005.1"/>
    <property type="molecule type" value="Genomic_DNA"/>
</dbReference>
<feature type="region of interest" description="Disordered" evidence="1">
    <location>
        <begin position="90"/>
        <end position="123"/>
    </location>
</feature>
<proteinExistence type="predicted"/>
<protein>
    <submittedName>
        <fullName evidence="2">Uncharacterized protein</fullName>
    </submittedName>
</protein>
<dbReference type="Proteomes" id="UP001457282">
    <property type="component" value="Unassembled WGS sequence"/>
</dbReference>
<evidence type="ECO:0000313" key="3">
    <source>
        <dbReference type="Proteomes" id="UP001457282"/>
    </source>
</evidence>
<feature type="region of interest" description="Disordered" evidence="1">
    <location>
        <begin position="38"/>
        <end position="62"/>
    </location>
</feature>
<comment type="caution">
    <text evidence="2">The sequence shown here is derived from an EMBL/GenBank/DDBJ whole genome shotgun (WGS) entry which is preliminary data.</text>
</comment>
<accession>A0AAW1Y4N7</accession>
<keyword evidence="3" id="KW-1185">Reference proteome</keyword>
<gene>
    <name evidence="2" type="ORF">M0R45_008633</name>
</gene>
<feature type="compositionally biased region" description="Polar residues" evidence="1">
    <location>
        <begin position="38"/>
        <end position="55"/>
    </location>
</feature>